<evidence type="ECO:0000256" key="3">
    <source>
        <dbReference type="ARBA" id="ARBA00022448"/>
    </source>
</evidence>
<evidence type="ECO:0000256" key="7">
    <source>
        <dbReference type="ARBA" id="ARBA00022719"/>
    </source>
</evidence>
<evidence type="ECO:0000256" key="8">
    <source>
        <dbReference type="ARBA" id="ARBA00022967"/>
    </source>
</evidence>
<dbReference type="PANTHER" id="PTHR11058">
    <property type="entry name" value="NADH-UBIQUINONE OXIDOREDUCTASE CHAIN 3"/>
    <property type="match status" value="1"/>
</dbReference>
<comment type="function">
    <text evidence="13">NDH-1 shuttles electrons from NADH, via FMN and iron-sulfur (Fe-S) centers, to quinones in the respiratory chain. The immediate electron acceptor for the enzyme in this species is believed to be ubiquinone. Couples the redox reaction to proton translocation (for every two electrons transferred, four hydrogen ions are translocated across the cytoplasmic membrane), and thus conserves the redox energy in a proton gradient.</text>
</comment>
<dbReference type="InterPro" id="IPR038430">
    <property type="entry name" value="NDAH_ubi_oxred_su3_sf"/>
</dbReference>
<evidence type="ECO:0000256" key="6">
    <source>
        <dbReference type="ARBA" id="ARBA00022692"/>
    </source>
</evidence>
<comment type="subunit">
    <text evidence="13">NDH-1 is composed of 13 different subunits. Subunits NuoA, H, J, K, L, M, N constitute the membrane sector of the complex.</text>
</comment>
<dbReference type="GO" id="GO:0030964">
    <property type="term" value="C:NADH dehydrogenase complex"/>
    <property type="evidence" value="ECO:0007669"/>
    <property type="project" value="TreeGrafter"/>
</dbReference>
<proteinExistence type="inferred from homology"/>
<evidence type="ECO:0000313" key="15">
    <source>
        <dbReference type="EMBL" id="RMU51418.1"/>
    </source>
</evidence>
<comment type="caution">
    <text evidence="15">The sequence shown here is derived from an EMBL/GenBank/DDBJ whole genome shotgun (WGS) entry which is preliminary data.</text>
</comment>
<feature type="transmembrane region" description="Helical" evidence="13">
    <location>
        <begin position="127"/>
        <end position="150"/>
    </location>
</feature>
<evidence type="ECO:0000256" key="4">
    <source>
        <dbReference type="ARBA" id="ARBA00022475"/>
    </source>
</evidence>
<keyword evidence="3 13" id="KW-0813">Transport</keyword>
<evidence type="ECO:0000256" key="13">
    <source>
        <dbReference type="HAMAP-Rule" id="MF_01394"/>
    </source>
</evidence>
<sequence>MQCDISSLHRYFFELRDLCSLLRISSMTDATGLMAHNWGFAIFLLGVVGLCAFMLGVSSLLGSKAWGRSKNEPFESGMLPTGGARLRLSAKFYLVAMLFVIFDIEALFLFAWSVSVRESGWTGFVEALVFIAILLAGLVYLFRVGALDWAPEARRKRQAKLKQ</sequence>
<dbReference type="GO" id="GO:0050136">
    <property type="term" value="F:NADH dehydrogenase (quinone) (non-electrogenic) activity"/>
    <property type="evidence" value="ECO:0007669"/>
    <property type="project" value="UniProtKB-UniRule"/>
</dbReference>
<dbReference type="InterPro" id="IPR000440">
    <property type="entry name" value="NADH_UbQ/plastoQ_OxRdtase_su3"/>
</dbReference>
<comment type="catalytic activity">
    <reaction evidence="13 14">
        <text>a quinone + NADH + 5 H(+)(in) = a quinol + NAD(+) + 4 H(+)(out)</text>
        <dbReference type="Rhea" id="RHEA:57888"/>
        <dbReference type="ChEBI" id="CHEBI:15378"/>
        <dbReference type="ChEBI" id="CHEBI:24646"/>
        <dbReference type="ChEBI" id="CHEBI:57540"/>
        <dbReference type="ChEBI" id="CHEBI:57945"/>
        <dbReference type="ChEBI" id="CHEBI:132124"/>
    </reaction>
</comment>
<keyword evidence="11 13" id="KW-0830">Ubiquinone</keyword>
<evidence type="ECO:0000313" key="16">
    <source>
        <dbReference type="Proteomes" id="UP000280395"/>
    </source>
</evidence>
<keyword evidence="4 13" id="KW-1003">Cell membrane</keyword>
<dbReference type="FunFam" id="1.20.58.1610:FF:000003">
    <property type="entry name" value="NADH-quinone oxidoreductase subunit A"/>
    <property type="match status" value="1"/>
</dbReference>
<dbReference type="Proteomes" id="UP000280395">
    <property type="component" value="Unassembled WGS sequence"/>
</dbReference>
<dbReference type="EC" id="7.1.1.-" evidence="13"/>
<accession>A0A3M5V1F9</accession>
<dbReference type="InterPro" id="IPR023043">
    <property type="entry name" value="NAD(P)H_OxRDtase_bac/plastid"/>
</dbReference>
<dbReference type="AlphaFoldDB" id="A0A3M5V1F9"/>
<dbReference type="EMBL" id="RBUA01001000">
    <property type="protein sequence ID" value="RMU51418.1"/>
    <property type="molecule type" value="Genomic_DNA"/>
</dbReference>
<dbReference type="GO" id="GO:0048038">
    <property type="term" value="F:quinone binding"/>
    <property type="evidence" value="ECO:0007669"/>
    <property type="project" value="UniProtKB-KW"/>
</dbReference>
<keyword evidence="12 13" id="KW-0472">Membrane</keyword>
<dbReference type="Pfam" id="PF00507">
    <property type="entry name" value="Oxidored_q4"/>
    <property type="match status" value="1"/>
</dbReference>
<keyword evidence="5" id="KW-0997">Cell inner membrane</keyword>
<evidence type="ECO:0000256" key="10">
    <source>
        <dbReference type="ARBA" id="ARBA00023027"/>
    </source>
</evidence>
<organism evidence="15 16">
    <name type="scientific">Pseudomonas syringae pv. avii</name>
    <dbReference type="NCBI Taxonomy" id="663959"/>
    <lineage>
        <taxon>Bacteria</taxon>
        <taxon>Pseudomonadati</taxon>
        <taxon>Pseudomonadota</taxon>
        <taxon>Gammaproteobacteria</taxon>
        <taxon>Pseudomonadales</taxon>
        <taxon>Pseudomonadaceae</taxon>
        <taxon>Pseudomonas</taxon>
        <taxon>Pseudomonas syringae</taxon>
    </lineage>
</organism>
<gene>
    <name evidence="13" type="primary">nuoA</name>
    <name evidence="15" type="ORF">ALP29_100019</name>
</gene>
<dbReference type="HAMAP" id="MF_01394">
    <property type="entry name" value="NDH1_NuoA"/>
    <property type="match status" value="1"/>
</dbReference>
<keyword evidence="9 13" id="KW-1133">Transmembrane helix</keyword>
<evidence type="ECO:0000256" key="5">
    <source>
        <dbReference type="ARBA" id="ARBA00022519"/>
    </source>
</evidence>
<evidence type="ECO:0000256" key="12">
    <source>
        <dbReference type="ARBA" id="ARBA00023136"/>
    </source>
</evidence>
<comment type="subcellular location">
    <subcellularLocation>
        <location evidence="13 14">Cell membrane</location>
        <topology evidence="13 14">Multi-pass membrane protein</topology>
    </subcellularLocation>
    <subcellularLocation>
        <location evidence="1">Membrane</location>
        <topology evidence="1">Multi-pass membrane protein</topology>
    </subcellularLocation>
</comment>
<reference evidence="15 16" key="1">
    <citation type="submission" date="2018-08" db="EMBL/GenBank/DDBJ databases">
        <title>Recombination of ecologically and evolutionarily significant loci maintains genetic cohesion in the Pseudomonas syringae species complex.</title>
        <authorList>
            <person name="Dillon M."/>
            <person name="Thakur S."/>
            <person name="Almeida R.N.D."/>
            <person name="Weir B.S."/>
            <person name="Guttman D.S."/>
        </authorList>
    </citation>
    <scope>NUCLEOTIDE SEQUENCE [LARGE SCALE GENOMIC DNA]</scope>
    <source>
        <strain evidence="15 16">ICMP 14479</strain>
    </source>
</reference>
<evidence type="ECO:0000256" key="1">
    <source>
        <dbReference type="ARBA" id="ARBA00004141"/>
    </source>
</evidence>
<dbReference type="Gene3D" id="1.20.58.1610">
    <property type="entry name" value="NADH:ubiquinone/plastoquinone oxidoreductase, chain 3"/>
    <property type="match status" value="1"/>
</dbReference>
<name>A0A3M5V1F9_PSESX</name>
<evidence type="ECO:0000256" key="14">
    <source>
        <dbReference type="RuleBase" id="RU003639"/>
    </source>
</evidence>
<protein>
    <recommendedName>
        <fullName evidence="13">NADH-quinone oxidoreductase subunit A</fullName>
        <ecNumber evidence="13">7.1.1.-</ecNumber>
    </recommendedName>
    <alternativeName>
        <fullName evidence="13">NADH dehydrogenase I subunit A</fullName>
    </alternativeName>
    <alternativeName>
        <fullName evidence="13">NDH-1 subunit A</fullName>
    </alternativeName>
    <alternativeName>
        <fullName evidence="13">NUO1</fullName>
    </alternativeName>
</protein>
<evidence type="ECO:0000256" key="9">
    <source>
        <dbReference type="ARBA" id="ARBA00022989"/>
    </source>
</evidence>
<comment type="similarity">
    <text evidence="2 13 14">Belongs to the complex I subunit 3 family.</text>
</comment>
<keyword evidence="7 13" id="KW-0874">Quinone</keyword>
<feature type="transmembrane region" description="Helical" evidence="13">
    <location>
        <begin position="38"/>
        <end position="61"/>
    </location>
</feature>
<keyword evidence="6 13" id="KW-0812">Transmembrane</keyword>
<evidence type="ECO:0000256" key="11">
    <source>
        <dbReference type="ARBA" id="ARBA00023075"/>
    </source>
</evidence>
<keyword evidence="10 13" id="KW-0520">NAD</keyword>
<dbReference type="GO" id="GO:0005886">
    <property type="term" value="C:plasma membrane"/>
    <property type="evidence" value="ECO:0007669"/>
    <property type="project" value="UniProtKB-SubCell"/>
</dbReference>
<feature type="transmembrane region" description="Helical" evidence="13">
    <location>
        <begin position="92"/>
        <end position="115"/>
    </location>
</feature>
<evidence type="ECO:0000256" key="2">
    <source>
        <dbReference type="ARBA" id="ARBA00008472"/>
    </source>
</evidence>
<dbReference type="GO" id="GO:0008137">
    <property type="term" value="F:NADH dehydrogenase (ubiquinone) activity"/>
    <property type="evidence" value="ECO:0007669"/>
    <property type="project" value="InterPro"/>
</dbReference>
<keyword evidence="8 13" id="KW-1278">Translocase</keyword>
<dbReference type="PANTHER" id="PTHR11058:SF21">
    <property type="entry name" value="NADH-QUINONE OXIDOREDUCTASE SUBUNIT A"/>
    <property type="match status" value="1"/>
</dbReference>